<protein>
    <submittedName>
        <fullName evidence="1">10249_t:CDS:1</fullName>
    </submittedName>
</protein>
<accession>A0ABM8VYX8</accession>
<evidence type="ECO:0000313" key="1">
    <source>
        <dbReference type="EMBL" id="CAG8482151.1"/>
    </source>
</evidence>
<reference evidence="1 2" key="1">
    <citation type="submission" date="2021-06" db="EMBL/GenBank/DDBJ databases">
        <authorList>
            <person name="Kallberg Y."/>
            <person name="Tangrot J."/>
            <person name="Rosling A."/>
        </authorList>
    </citation>
    <scope>NUCLEOTIDE SEQUENCE [LARGE SCALE GENOMIC DNA]</scope>
    <source>
        <strain evidence="1 2">120-4 pot B 10/14</strain>
    </source>
</reference>
<dbReference type="EMBL" id="CAJVQB010000328">
    <property type="protein sequence ID" value="CAG8482151.1"/>
    <property type="molecule type" value="Genomic_DNA"/>
</dbReference>
<sequence>MIYLNLTLKHNNGFTRRLYNKTKNDNYDDVYGHSYALFSDWFIKLFILVDIA</sequence>
<gene>
    <name evidence="1" type="ORF">GMARGA_LOCUS1293</name>
</gene>
<organism evidence="1 2">
    <name type="scientific">Gigaspora margarita</name>
    <dbReference type="NCBI Taxonomy" id="4874"/>
    <lineage>
        <taxon>Eukaryota</taxon>
        <taxon>Fungi</taxon>
        <taxon>Fungi incertae sedis</taxon>
        <taxon>Mucoromycota</taxon>
        <taxon>Glomeromycotina</taxon>
        <taxon>Glomeromycetes</taxon>
        <taxon>Diversisporales</taxon>
        <taxon>Gigasporaceae</taxon>
        <taxon>Gigaspora</taxon>
    </lineage>
</organism>
<keyword evidence="2" id="KW-1185">Reference proteome</keyword>
<proteinExistence type="predicted"/>
<evidence type="ECO:0000313" key="2">
    <source>
        <dbReference type="Proteomes" id="UP000789901"/>
    </source>
</evidence>
<dbReference type="Proteomes" id="UP000789901">
    <property type="component" value="Unassembled WGS sequence"/>
</dbReference>
<comment type="caution">
    <text evidence="1">The sequence shown here is derived from an EMBL/GenBank/DDBJ whole genome shotgun (WGS) entry which is preliminary data.</text>
</comment>
<name>A0ABM8VYX8_GIGMA</name>